<organism evidence="8 9">
    <name type="scientific">Candidatus Kryptonium thompsonii</name>
    <dbReference type="NCBI Taxonomy" id="1633631"/>
    <lineage>
        <taxon>Bacteria</taxon>
        <taxon>Pseudomonadati</taxon>
        <taxon>Candidatus Kryptoniota</taxon>
        <taxon>Candidatus Kryptonium</taxon>
    </lineage>
</organism>
<keyword evidence="5" id="KW-0812">Transmembrane</keyword>
<accession>A0A0P1L7L1</accession>
<dbReference type="Gene3D" id="3.30.70.1070">
    <property type="entry name" value="Sporulation related repeat"/>
    <property type="match status" value="1"/>
</dbReference>
<gene>
    <name evidence="8" type="ORF">JGI4_01969</name>
    <name evidence="7" type="ORF">JGI8_00023</name>
</gene>
<feature type="transmembrane region" description="Helical" evidence="5">
    <location>
        <begin position="258"/>
        <end position="278"/>
    </location>
</feature>
<dbReference type="GO" id="GO:0030527">
    <property type="term" value="F:structural constituent of chromatin"/>
    <property type="evidence" value="ECO:0007669"/>
    <property type="project" value="InterPro"/>
</dbReference>
<comment type="similarity">
    <text evidence="1 3">Belongs to the bacterial histone-like protein family.</text>
</comment>
<evidence type="ECO:0000313" key="10">
    <source>
        <dbReference type="Proteomes" id="UP000182200"/>
    </source>
</evidence>
<dbReference type="PANTHER" id="PTHR38687:SF1">
    <property type="entry name" value="CELL DIVISION PROTEIN DEDD"/>
    <property type="match status" value="1"/>
</dbReference>
<dbReference type="STRING" id="1633631.GCA_001442925_01965"/>
<evidence type="ECO:0000313" key="8">
    <source>
        <dbReference type="EMBL" id="CUU08043.1"/>
    </source>
</evidence>
<dbReference type="GO" id="GO:0003677">
    <property type="term" value="F:DNA binding"/>
    <property type="evidence" value="ECO:0007669"/>
    <property type="project" value="UniProtKB-KW"/>
</dbReference>
<dbReference type="InterPro" id="IPR000119">
    <property type="entry name" value="Hist_DNA-bd"/>
</dbReference>
<dbReference type="EMBL" id="CZVI01000001">
    <property type="protein sequence ID" value="CUS76506.1"/>
    <property type="molecule type" value="Genomic_DNA"/>
</dbReference>
<accession>A0A0P1MUA8</accession>
<feature type="region of interest" description="Disordered" evidence="4">
    <location>
        <begin position="308"/>
        <end position="339"/>
    </location>
</feature>
<evidence type="ECO:0000256" key="1">
    <source>
        <dbReference type="ARBA" id="ARBA00010529"/>
    </source>
</evidence>
<dbReference type="Pfam" id="PF00216">
    <property type="entry name" value="Bac_DNA_binding"/>
    <property type="match status" value="1"/>
</dbReference>
<dbReference type="CDD" id="cd13832">
    <property type="entry name" value="IHF"/>
    <property type="match status" value="1"/>
</dbReference>
<accession>A0A0N7MTQ0</accession>
<evidence type="ECO:0000256" key="5">
    <source>
        <dbReference type="SAM" id="Phobius"/>
    </source>
</evidence>
<accession>A0A0N7MTW0</accession>
<evidence type="ECO:0000256" key="4">
    <source>
        <dbReference type="SAM" id="MobiDB-lite"/>
    </source>
</evidence>
<dbReference type="Gene3D" id="4.10.520.10">
    <property type="entry name" value="IHF-like DNA-binding proteins"/>
    <property type="match status" value="1"/>
</dbReference>
<dbReference type="SUPFAM" id="SSF110997">
    <property type="entry name" value="Sporulation related repeat"/>
    <property type="match status" value="1"/>
</dbReference>
<dbReference type="SUPFAM" id="SSF47729">
    <property type="entry name" value="IHF-like DNA-binding proteins"/>
    <property type="match status" value="1"/>
</dbReference>
<evidence type="ECO:0000313" key="7">
    <source>
        <dbReference type="EMBL" id="CUS76506.1"/>
    </source>
</evidence>
<keyword evidence="5" id="KW-0472">Membrane</keyword>
<protein>
    <submittedName>
        <fullName evidence="8">Nucleoid DNA-binding protein</fullName>
    </submittedName>
</protein>
<dbReference type="GO" id="GO:0032506">
    <property type="term" value="P:cytokinetic process"/>
    <property type="evidence" value="ECO:0007669"/>
    <property type="project" value="TreeGrafter"/>
</dbReference>
<feature type="domain" description="SPOR" evidence="6">
    <location>
        <begin position="342"/>
        <end position="423"/>
    </location>
</feature>
<dbReference type="InterPro" id="IPR036680">
    <property type="entry name" value="SPOR-like_sf"/>
</dbReference>
<accession>A0A0S4NB41</accession>
<dbReference type="SMART" id="SM00411">
    <property type="entry name" value="BHL"/>
    <property type="match status" value="1"/>
</dbReference>
<reference evidence="7 10" key="1">
    <citation type="submission" date="2015-11" db="EMBL/GenBank/DDBJ databases">
        <authorList>
            <person name="Varghese N."/>
        </authorList>
    </citation>
    <scope>NUCLEOTIDE SEQUENCE [LARGE SCALE GENOMIC DNA]</scope>
    <source>
        <strain evidence="7 10">JGI-8</strain>
    </source>
</reference>
<evidence type="ECO:0000313" key="9">
    <source>
        <dbReference type="Proteomes" id="UP000182011"/>
    </source>
</evidence>
<evidence type="ECO:0000256" key="2">
    <source>
        <dbReference type="ARBA" id="ARBA00023125"/>
    </source>
</evidence>
<proteinExistence type="inferred from homology"/>
<accession>A0A0P1LJJ0</accession>
<evidence type="ECO:0000259" key="6">
    <source>
        <dbReference type="PROSITE" id="PS51724"/>
    </source>
</evidence>
<dbReference type="GO" id="GO:0030428">
    <property type="term" value="C:cell septum"/>
    <property type="evidence" value="ECO:0007669"/>
    <property type="project" value="TreeGrafter"/>
</dbReference>
<dbReference type="InterPro" id="IPR007730">
    <property type="entry name" value="SPOR-like_dom"/>
</dbReference>
<keyword evidence="2 8" id="KW-0238">DNA-binding</keyword>
<dbReference type="Pfam" id="PF05036">
    <property type="entry name" value="SPOR"/>
    <property type="match status" value="1"/>
</dbReference>
<keyword evidence="5" id="KW-1133">Transmembrane helix</keyword>
<keyword evidence="10" id="KW-1185">Reference proteome</keyword>
<feature type="compositionally biased region" description="Low complexity" evidence="4">
    <location>
        <begin position="328"/>
        <end position="339"/>
    </location>
</feature>
<dbReference type="AlphaFoldDB" id="A0A0P1MX86"/>
<dbReference type="InterPro" id="IPR010992">
    <property type="entry name" value="IHF-like_DNA-bd_dom_sf"/>
</dbReference>
<dbReference type="Proteomes" id="UP000182011">
    <property type="component" value="Unassembled WGS sequence"/>
</dbReference>
<dbReference type="GO" id="GO:0042834">
    <property type="term" value="F:peptidoglycan binding"/>
    <property type="evidence" value="ECO:0007669"/>
    <property type="project" value="InterPro"/>
</dbReference>
<dbReference type="PANTHER" id="PTHR38687">
    <property type="entry name" value="CELL DIVISION PROTEIN DEDD-RELATED"/>
    <property type="match status" value="1"/>
</dbReference>
<accession>A0A0P1MX86</accession>
<reference evidence="8 9" key="2">
    <citation type="submission" date="2015-11" db="EMBL/GenBank/DDBJ databases">
        <authorList>
            <person name="Zhang Y."/>
            <person name="Guo Z."/>
        </authorList>
    </citation>
    <scope>NUCLEOTIDE SEQUENCE [LARGE SCALE GENOMIC DNA]</scope>
    <source>
        <strain evidence="8">JGI-4</strain>
    </source>
</reference>
<accession>A0A0P1LGC0</accession>
<evidence type="ECO:0000256" key="3">
    <source>
        <dbReference type="RuleBase" id="RU003939"/>
    </source>
</evidence>
<dbReference type="PROSITE" id="PS51724">
    <property type="entry name" value="SPOR"/>
    <property type="match status" value="1"/>
</dbReference>
<dbReference type="Proteomes" id="UP000182200">
    <property type="component" value="Unassembled WGS sequence"/>
</dbReference>
<dbReference type="EMBL" id="FAOP01000008">
    <property type="protein sequence ID" value="CUU08043.1"/>
    <property type="molecule type" value="Genomic_DNA"/>
</dbReference>
<dbReference type="InterPro" id="IPR052521">
    <property type="entry name" value="Cell_div_SPOR-domain"/>
</dbReference>
<dbReference type="GO" id="GO:0032153">
    <property type="term" value="C:cell division site"/>
    <property type="evidence" value="ECO:0007669"/>
    <property type="project" value="TreeGrafter"/>
</dbReference>
<sequence length="430" mass="49268">MDKSEFLNLLSKRANISYDEARLFYDKFIARFAKAIKSGQNIRISGFGEFKRKIRKGKRVFDPKTGLERVIPSKVVVSFLPAKIFADKINIRYRNLKSVVVKVQPPVVEEKETDEFKLTFFEAEKKANGIKSGIVFGEYEPIVEPIQTLKMQSEDYLTLPEKPISEGKVETIDIEVPIFDVFQRVDVAEVDWDKDIGELEKVKINFEEVAMPEFNLTEESKQPQEKGEVKKIFDDTQKKEVPAMAFEYEEENQKRTGFWVFLLVVFLIFIGGVVFLLNQYGYIHLWGKGKEAGKVEFKQPEEVIVATPPELKPTPETPATIEGKKPEPSVTVKPPKVSKPVPREGRSYIIQVASFQDKKLADAFASNLRSKGYNAFVERAFVEWKGGSWYRVRVGFFDSIERANEVAEKLKRDVKVEKVWISEATKGVVK</sequence>
<name>A0A0P1MX86_9BACT</name>
<dbReference type="RefSeq" id="WP_047133271.1">
    <property type="nucleotide sequence ID" value="NZ_CZVI01000001.1"/>
</dbReference>